<evidence type="ECO:0000313" key="2">
    <source>
        <dbReference type="EMBL" id="KAF5784659.1"/>
    </source>
</evidence>
<proteinExistence type="predicted"/>
<comment type="caution">
    <text evidence="2">The sequence shown here is derived from an EMBL/GenBank/DDBJ whole genome shotgun (WGS) entry which is preliminary data.</text>
</comment>
<gene>
    <name evidence="2" type="ORF">HanXRQr2_Chr10g0419521</name>
</gene>
<feature type="region of interest" description="Disordered" evidence="1">
    <location>
        <begin position="41"/>
        <end position="70"/>
    </location>
</feature>
<name>A0A9K3HTY3_HELAN</name>
<dbReference type="Proteomes" id="UP000215914">
    <property type="component" value="Unassembled WGS sequence"/>
</dbReference>
<reference evidence="2" key="2">
    <citation type="submission" date="2020-06" db="EMBL/GenBank/DDBJ databases">
        <title>Helianthus annuus Genome sequencing and assembly Release 2.</title>
        <authorList>
            <person name="Gouzy J."/>
            <person name="Langlade N."/>
            <person name="Munos S."/>
        </authorList>
    </citation>
    <scope>NUCLEOTIDE SEQUENCE</scope>
    <source>
        <tissue evidence="2">Leaves</tissue>
    </source>
</reference>
<dbReference type="Gramene" id="mRNA:HanXRQr2_Chr10g0419521">
    <property type="protein sequence ID" value="CDS:HanXRQr2_Chr10g0419521.1"/>
    <property type="gene ID" value="HanXRQr2_Chr10g0419521"/>
</dbReference>
<evidence type="ECO:0000313" key="3">
    <source>
        <dbReference type="Proteomes" id="UP000215914"/>
    </source>
</evidence>
<accession>A0A9K3HTY3</accession>
<feature type="compositionally biased region" description="Basic and acidic residues" evidence="1">
    <location>
        <begin position="49"/>
        <end position="70"/>
    </location>
</feature>
<evidence type="ECO:0000256" key="1">
    <source>
        <dbReference type="SAM" id="MobiDB-lite"/>
    </source>
</evidence>
<organism evidence="2 3">
    <name type="scientific">Helianthus annuus</name>
    <name type="common">Common sunflower</name>
    <dbReference type="NCBI Taxonomy" id="4232"/>
    <lineage>
        <taxon>Eukaryota</taxon>
        <taxon>Viridiplantae</taxon>
        <taxon>Streptophyta</taxon>
        <taxon>Embryophyta</taxon>
        <taxon>Tracheophyta</taxon>
        <taxon>Spermatophyta</taxon>
        <taxon>Magnoliopsida</taxon>
        <taxon>eudicotyledons</taxon>
        <taxon>Gunneridae</taxon>
        <taxon>Pentapetalae</taxon>
        <taxon>asterids</taxon>
        <taxon>campanulids</taxon>
        <taxon>Asterales</taxon>
        <taxon>Asteraceae</taxon>
        <taxon>Asteroideae</taxon>
        <taxon>Heliantheae alliance</taxon>
        <taxon>Heliantheae</taxon>
        <taxon>Helianthus</taxon>
    </lineage>
</organism>
<keyword evidence="3" id="KW-1185">Reference proteome</keyword>
<dbReference type="EMBL" id="MNCJ02000325">
    <property type="protein sequence ID" value="KAF5784659.1"/>
    <property type="molecule type" value="Genomic_DNA"/>
</dbReference>
<dbReference type="AlphaFoldDB" id="A0A9K3HTY3"/>
<protein>
    <submittedName>
        <fullName evidence="2">Uncharacterized protein</fullName>
    </submittedName>
</protein>
<reference evidence="2" key="1">
    <citation type="journal article" date="2017" name="Nature">
        <title>The sunflower genome provides insights into oil metabolism, flowering and Asterid evolution.</title>
        <authorList>
            <person name="Badouin H."/>
            <person name="Gouzy J."/>
            <person name="Grassa C.J."/>
            <person name="Murat F."/>
            <person name="Staton S.E."/>
            <person name="Cottret L."/>
            <person name="Lelandais-Briere C."/>
            <person name="Owens G.L."/>
            <person name="Carrere S."/>
            <person name="Mayjonade B."/>
            <person name="Legrand L."/>
            <person name="Gill N."/>
            <person name="Kane N.C."/>
            <person name="Bowers J.E."/>
            <person name="Hubner S."/>
            <person name="Bellec A."/>
            <person name="Berard A."/>
            <person name="Berges H."/>
            <person name="Blanchet N."/>
            <person name="Boniface M.C."/>
            <person name="Brunel D."/>
            <person name="Catrice O."/>
            <person name="Chaidir N."/>
            <person name="Claudel C."/>
            <person name="Donnadieu C."/>
            <person name="Faraut T."/>
            <person name="Fievet G."/>
            <person name="Helmstetter N."/>
            <person name="King M."/>
            <person name="Knapp S.J."/>
            <person name="Lai Z."/>
            <person name="Le Paslier M.C."/>
            <person name="Lippi Y."/>
            <person name="Lorenzon L."/>
            <person name="Mandel J.R."/>
            <person name="Marage G."/>
            <person name="Marchand G."/>
            <person name="Marquand E."/>
            <person name="Bret-Mestries E."/>
            <person name="Morien E."/>
            <person name="Nambeesan S."/>
            <person name="Nguyen T."/>
            <person name="Pegot-Espagnet P."/>
            <person name="Pouilly N."/>
            <person name="Raftis F."/>
            <person name="Sallet E."/>
            <person name="Schiex T."/>
            <person name="Thomas J."/>
            <person name="Vandecasteele C."/>
            <person name="Vares D."/>
            <person name="Vear F."/>
            <person name="Vautrin S."/>
            <person name="Crespi M."/>
            <person name="Mangin B."/>
            <person name="Burke J.M."/>
            <person name="Salse J."/>
            <person name="Munos S."/>
            <person name="Vincourt P."/>
            <person name="Rieseberg L.H."/>
            <person name="Langlade N.B."/>
        </authorList>
    </citation>
    <scope>NUCLEOTIDE SEQUENCE</scope>
    <source>
        <tissue evidence="2">Leaves</tissue>
    </source>
</reference>
<sequence length="109" mass="11967">MDNHVSSGNCSDAFEVPLEPFPNSFLDLNVRAQEEASSHINIAGSQSAGERHQIGEEGSELGKTREEDQLNKEVDLTTELGRELGVDLSQHKNLVEDIIRNEGIQPGKI</sequence>